<dbReference type="EMBL" id="JAIZAY010000269">
    <property type="protein sequence ID" value="KAJ8018597.1"/>
    <property type="molecule type" value="Genomic_DNA"/>
</dbReference>
<dbReference type="PANTHER" id="PTHR10858:SF23">
    <property type="entry name" value="DEOXYRIBONUCLEASE II"/>
    <property type="match status" value="1"/>
</dbReference>
<gene>
    <name evidence="3" type="ORF">HOLleu_43325</name>
</gene>
<keyword evidence="2" id="KW-0378">Hydrolase</keyword>
<comment type="similarity">
    <text evidence="1">Belongs to the DNase II family.</text>
</comment>
<sequence>MFVSKLSCPNNRYYVYKLPKLTTNQDPLIKEGVAFYYLDISQQNFKLSTASLKDMSQPVAQTLQQIYNSSPGEVNCYLKLFYSVNILTIQSQSTSGVVAYDDNNGFWMIHSVPKFPRKFGPYAWADNANRNGQSILCVSFKSDQMDNIAHQLLYNHPYVYHGNLPQDLLPIAQTFQQVVSGSFVPDPPFYKKVTLWSSGGQKFGHYAKYSSFGKGNMSCPYPMSCKITSNWYKYTK</sequence>
<keyword evidence="4" id="KW-1185">Reference proteome</keyword>
<dbReference type="InterPro" id="IPR004947">
    <property type="entry name" value="DNase_II"/>
</dbReference>
<organism evidence="3 4">
    <name type="scientific">Holothuria leucospilota</name>
    <name type="common">Black long sea cucumber</name>
    <name type="synonym">Mertensiothuria leucospilota</name>
    <dbReference type="NCBI Taxonomy" id="206669"/>
    <lineage>
        <taxon>Eukaryota</taxon>
        <taxon>Metazoa</taxon>
        <taxon>Echinodermata</taxon>
        <taxon>Eleutherozoa</taxon>
        <taxon>Echinozoa</taxon>
        <taxon>Holothuroidea</taxon>
        <taxon>Aspidochirotacea</taxon>
        <taxon>Aspidochirotida</taxon>
        <taxon>Holothuriidae</taxon>
        <taxon>Holothuria</taxon>
    </lineage>
</organism>
<comment type="caution">
    <text evidence="3">The sequence shown here is derived from an EMBL/GenBank/DDBJ whole genome shotgun (WGS) entry which is preliminary data.</text>
</comment>
<reference evidence="3" key="1">
    <citation type="submission" date="2021-10" db="EMBL/GenBank/DDBJ databases">
        <title>Tropical sea cucumber genome reveals ecological adaptation and Cuvierian tubules defense mechanism.</title>
        <authorList>
            <person name="Chen T."/>
        </authorList>
    </citation>
    <scope>NUCLEOTIDE SEQUENCE</scope>
    <source>
        <strain evidence="3">Nanhai2018</strain>
        <tissue evidence="3">Muscle</tissue>
    </source>
</reference>
<evidence type="ECO:0000313" key="4">
    <source>
        <dbReference type="Proteomes" id="UP001152320"/>
    </source>
</evidence>
<accession>A0A9Q0YEI9</accession>
<dbReference type="GO" id="GO:0004531">
    <property type="term" value="F:deoxyribonuclease II activity"/>
    <property type="evidence" value="ECO:0007669"/>
    <property type="project" value="InterPro"/>
</dbReference>
<dbReference type="Proteomes" id="UP001152320">
    <property type="component" value="Unassembled WGS sequence"/>
</dbReference>
<dbReference type="GO" id="GO:0006309">
    <property type="term" value="P:apoptotic DNA fragmentation"/>
    <property type="evidence" value="ECO:0007669"/>
    <property type="project" value="TreeGrafter"/>
</dbReference>
<evidence type="ECO:0000256" key="1">
    <source>
        <dbReference type="ARBA" id="ARBA00007527"/>
    </source>
</evidence>
<evidence type="ECO:0000313" key="3">
    <source>
        <dbReference type="EMBL" id="KAJ8018597.1"/>
    </source>
</evidence>
<dbReference type="PANTHER" id="PTHR10858">
    <property type="entry name" value="DEOXYRIBONUCLEASE II"/>
    <property type="match status" value="1"/>
</dbReference>
<dbReference type="Pfam" id="PF03265">
    <property type="entry name" value="DNase_II"/>
    <property type="match status" value="1"/>
</dbReference>
<protein>
    <submittedName>
        <fullName evidence="3">Plancitoxin-1</fullName>
    </submittedName>
</protein>
<dbReference type="AlphaFoldDB" id="A0A9Q0YEI9"/>
<evidence type="ECO:0000256" key="2">
    <source>
        <dbReference type="ARBA" id="ARBA00022801"/>
    </source>
</evidence>
<proteinExistence type="inferred from homology"/>
<name>A0A9Q0YEI9_HOLLE</name>
<dbReference type="OrthoDB" id="10261598at2759"/>